<reference evidence="1 2" key="1">
    <citation type="submission" date="2024-04" db="EMBL/GenBank/DDBJ databases">
        <title>genome sequences of Mucor flavus KT1a and Helicostylum pulchrum KT1b strains isolation_sourced from the surface of a dry-aged beef.</title>
        <authorList>
            <person name="Toyotome T."/>
            <person name="Hosono M."/>
            <person name="Torimaru M."/>
            <person name="Fukuda K."/>
            <person name="Mikami N."/>
        </authorList>
    </citation>
    <scope>NUCLEOTIDE SEQUENCE [LARGE SCALE GENOMIC DNA]</scope>
    <source>
        <strain evidence="1 2">KT1b</strain>
    </source>
</reference>
<protein>
    <submittedName>
        <fullName evidence="1">Uncharacterized protein</fullName>
    </submittedName>
</protein>
<accession>A0ABP9XWH5</accession>
<name>A0ABP9XWH5_9FUNG</name>
<keyword evidence="2" id="KW-1185">Reference proteome</keyword>
<proteinExistence type="predicted"/>
<organism evidence="1 2">
    <name type="scientific">Helicostylum pulchrum</name>
    <dbReference type="NCBI Taxonomy" id="562976"/>
    <lineage>
        <taxon>Eukaryota</taxon>
        <taxon>Fungi</taxon>
        <taxon>Fungi incertae sedis</taxon>
        <taxon>Mucoromycota</taxon>
        <taxon>Mucoromycotina</taxon>
        <taxon>Mucoromycetes</taxon>
        <taxon>Mucorales</taxon>
        <taxon>Mucorineae</taxon>
        <taxon>Mucoraceae</taxon>
        <taxon>Helicostylum</taxon>
    </lineage>
</organism>
<dbReference type="Proteomes" id="UP001476247">
    <property type="component" value="Unassembled WGS sequence"/>
</dbReference>
<evidence type="ECO:0000313" key="2">
    <source>
        <dbReference type="Proteomes" id="UP001476247"/>
    </source>
</evidence>
<gene>
    <name evidence="1" type="ORF">HPULCUR_004539</name>
</gene>
<evidence type="ECO:0000313" key="1">
    <source>
        <dbReference type="EMBL" id="GAA5799129.1"/>
    </source>
</evidence>
<dbReference type="EMBL" id="BAABUJ010000012">
    <property type="protein sequence ID" value="GAA5799129.1"/>
    <property type="molecule type" value="Genomic_DNA"/>
</dbReference>
<comment type="caution">
    <text evidence="1">The sequence shown here is derived from an EMBL/GenBank/DDBJ whole genome shotgun (WGS) entry which is preliminary data.</text>
</comment>
<sequence>MHNIFGSSLIKGLSCFIKSKFNIKREMKHIDTERKLKNIAMSYEYYPRNQWLFSKKLPTQARTENDHVLLLSINKTKIRIWRTFMPTGQIYVINCIGLVEVPTDAKSSKENLRKLIDMFWFLNSIDCIYH</sequence>